<organism evidence="2 3">
    <name type="scientific">Ilyodon furcidens</name>
    <name type="common">goldbreast splitfin</name>
    <dbReference type="NCBI Taxonomy" id="33524"/>
    <lineage>
        <taxon>Eukaryota</taxon>
        <taxon>Metazoa</taxon>
        <taxon>Chordata</taxon>
        <taxon>Craniata</taxon>
        <taxon>Vertebrata</taxon>
        <taxon>Euteleostomi</taxon>
        <taxon>Actinopterygii</taxon>
        <taxon>Neopterygii</taxon>
        <taxon>Teleostei</taxon>
        <taxon>Neoteleostei</taxon>
        <taxon>Acanthomorphata</taxon>
        <taxon>Ovalentaria</taxon>
        <taxon>Atherinomorphae</taxon>
        <taxon>Cyprinodontiformes</taxon>
        <taxon>Goodeidae</taxon>
        <taxon>Ilyodon</taxon>
    </lineage>
</organism>
<protein>
    <submittedName>
        <fullName evidence="2">Uncharacterized protein</fullName>
    </submittedName>
</protein>
<evidence type="ECO:0000256" key="1">
    <source>
        <dbReference type="SAM" id="MobiDB-lite"/>
    </source>
</evidence>
<proteinExistence type="predicted"/>
<dbReference type="Proteomes" id="UP001482620">
    <property type="component" value="Unassembled WGS sequence"/>
</dbReference>
<dbReference type="EMBL" id="JAHRIQ010024373">
    <property type="protein sequence ID" value="MEQ2228989.1"/>
    <property type="molecule type" value="Genomic_DNA"/>
</dbReference>
<gene>
    <name evidence="2" type="ORF">ILYODFUR_014332</name>
</gene>
<comment type="caution">
    <text evidence="2">The sequence shown here is derived from an EMBL/GenBank/DDBJ whole genome shotgun (WGS) entry which is preliminary data.</text>
</comment>
<feature type="compositionally biased region" description="Polar residues" evidence="1">
    <location>
        <begin position="87"/>
        <end position="105"/>
    </location>
</feature>
<evidence type="ECO:0000313" key="2">
    <source>
        <dbReference type="EMBL" id="MEQ2228989.1"/>
    </source>
</evidence>
<sequence>MLASEVTTYSHLAAALFFRGKPGRRIADISLLFTPPPCYNPCLHTAKNSQCSIKKGGTNRHHCASQLLTVVFAYKLSPSEIGKGAQKGQSKTDGAVSLSSNPSIL</sequence>
<accession>A0ABV0T929</accession>
<feature type="region of interest" description="Disordered" evidence="1">
    <location>
        <begin position="81"/>
        <end position="105"/>
    </location>
</feature>
<reference evidence="2 3" key="1">
    <citation type="submission" date="2021-06" db="EMBL/GenBank/DDBJ databases">
        <authorList>
            <person name="Palmer J.M."/>
        </authorList>
    </citation>
    <scope>NUCLEOTIDE SEQUENCE [LARGE SCALE GENOMIC DNA]</scope>
    <source>
        <strain evidence="3">if_2019</strain>
        <tissue evidence="2">Muscle</tissue>
    </source>
</reference>
<evidence type="ECO:0000313" key="3">
    <source>
        <dbReference type="Proteomes" id="UP001482620"/>
    </source>
</evidence>
<name>A0ABV0T929_9TELE</name>
<keyword evidence="3" id="KW-1185">Reference proteome</keyword>